<feature type="coiled-coil region" evidence="9">
    <location>
        <begin position="1460"/>
        <end position="1487"/>
    </location>
</feature>
<feature type="region of interest" description="Disordered" evidence="10">
    <location>
        <begin position="1397"/>
        <end position="1426"/>
    </location>
</feature>
<accession>A0AAN9V8S5</accession>
<feature type="region of interest" description="Disordered" evidence="10">
    <location>
        <begin position="150"/>
        <end position="211"/>
    </location>
</feature>
<feature type="compositionally biased region" description="Low complexity" evidence="10">
    <location>
        <begin position="1397"/>
        <end position="1407"/>
    </location>
</feature>
<evidence type="ECO:0000313" key="12">
    <source>
        <dbReference type="EMBL" id="KAK7791446.1"/>
    </source>
</evidence>
<keyword evidence="4 8" id="KW-0547">Nucleotide-binding</keyword>
<keyword evidence="13" id="KW-1185">Reference proteome</keyword>
<evidence type="ECO:0000256" key="2">
    <source>
        <dbReference type="ARBA" id="ARBA00022490"/>
    </source>
</evidence>
<dbReference type="GO" id="GO:0007018">
    <property type="term" value="P:microtubule-based movement"/>
    <property type="evidence" value="ECO:0007669"/>
    <property type="project" value="InterPro"/>
</dbReference>
<dbReference type="GO" id="GO:0005524">
    <property type="term" value="F:ATP binding"/>
    <property type="evidence" value="ECO:0007669"/>
    <property type="project" value="UniProtKB-UniRule"/>
</dbReference>
<keyword evidence="3" id="KW-0493">Microtubule</keyword>
<feature type="region of interest" description="Disordered" evidence="10">
    <location>
        <begin position="704"/>
        <end position="736"/>
    </location>
</feature>
<evidence type="ECO:0000256" key="9">
    <source>
        <dbReference type="SAM" id="Coils"/>
    </source>
</evidence>
<dbReference type="InterPro" id="IPR001752">
    <property type="entry name" value="Kinesin_motor_dom"/>
</dbReference>
<dbReference type="InterPro" id="IPR036961">
    <property type="entry name" value="Kinesin_motor_dom_sf"/>
</dbReference>
<dbReference type="PANTHER" id="PTHR21608">
    <property type="entry name" value="KINESIN-LIKE PROTEIN CG14535"/>
    <property type="match status" value="1"/>
</dbReference>
<name>A0AAN9V8S5_9ORTH</name>
<feature type="compositionally biased region" description="Polar residues" evidence="10">
    <location>
        <begin position="724"/>
        <end position="736"/>
    </location>
</feature>
<protein>
    <recommendedName>
        <fullName evidence="11">Kinesin motor domain-containing protein</fullName>
    </recommendedName>
</protein>
<comment type="subcellular location">
    <subcellularLocation>
        <location evidence="1">Cytoplasm</location>
        <location evidence="1">Cytoskeleton</location>
    </subcellularLocation>
</comment>
<evidence type="ECO:0000256" key="4">
    <source>
        <dbReference type="ARBA" id="ARBA00022741"/>
    </source>
</evidence>
<gene>
    <name evidence="12" type="ORF">R5R35_010930</name>
</gene>
<dbReference type="SMART" id="SM00129">
    <property type="entry name" value="KISc"/>
    <property type="match status" value="1"/>
</dbReference>
<dbReference type="Pfam" id="PF00225">
    <property type="entry name" value="Kinesin"/>
    <property type="match status" value="1"/>
</dbReference>
<dbReference type="GO" id="GO:0003777">
    <property type="term" value="F:microtubule motor activity"/>
    <property type="evidence" value="ECO:0007669"/>
    <property type="project" value="InterPro"/>
</dbReference>
<feature type="compositionally biased region" description="Basic and acidic residues" evidence="10">
    <location>
        <begin position="19"/>
        <end position="31"/>
    </location>
</feature>
<dbReference type="PANTHER" id="PTHR21608:SF7">
    <property type="entry name" value="KINESIN-LIKE PROTEIN CG14535"/>
    <property type="match status" value="1"/>
</dbReference>
<evidence type="ECO:0000256" key="6">
    <source>
        <dbReference type="ARBA" id="ARBA00023175"/>
    </source>
</evidence>
<evidence type="ECO:0000313" key="13">
    <source>
        <dbReference type="Proteomes" id="UP001378592"/>
    </source>
</evidence>
<dbReference type="EMBL" id="JAZDUA010000536">
    <property type="protein sequence ID" value="KAK7791446.1"/>
    <property type="molecule type" value="Genomic_DNA"/>
</dbReference>
<comment type="similarity">
    <text evidence="8">Belongs to the TRAFAC class myosin-kinesin ATPase superfamily. Kinesin family.</text>
</comment>
<reference evidence="12 13" key="1">
    <citation type="submission" date="2024-03" db="EMBL/GenBank/DDBJ databases">
        <title>The genome assembly and annotation of the cricket Gryllus longicercus Weissman &amp; Gray.</title>
        <authorList>
            <person name="Szrajer S."/>
            <person name="Gray D."/>
            <person name="Ylla G."/>
        </authorList>
    </citation>
    <scope>NUCLEOTIDE SEQUENCE [LARGE SCALE GENOMIC DNA]</scope>
    <source>
        <strain evidence="12">DAG 2021-001</strain>
        <tissue evidence="12">Whole body minus gut</tissue>
    </source>
</reference>
<dbReference type="PRINTS" id="PR00380">
    <property type="entry name" value="KINESINHEAVY"/>
</dbReference>
<dbReference type="GO" id="GO:0005874">
    <property type="term" value="C:microtubule"/>
    <property type="evidence" value="ECO:0007669"/>
    <property type="project" value="UniProtKB-KW"/>
</dbReference>
<dbReference type="Gene3D" id="3.40.850.10">
    <property type="entry name" value="Kinesin motor domain"/>
    <property type="match status" value="1"/>
</dbReference>
<keyword evidence="5 8" id="KW-0067">ATP-binding</keyword>
<dbReference type="FunFam" id="3.40.850.10:FF:000147">
    <property type="entry name" value="kinesin-like protein CG14535"/>
    <property type="match status" value="1"/>
</dbReference>
<feature type="domain" description="Kinesin motor" evidence="11">
    <location>
        <begin position="143"/>
        <end position="532"/>
    </location>
</feature>
<evidence type="ECO:0000256" key="8">
    <source>
        <dbReference type="PROSITE-ProRule" id="PRU00283"/>
    </source>
</evidence>
<keyword evidence="2" id="KW-0963">Cytoplasm</keyword>
<evidence type="ECO:0000256" key="10">
    <source>
        <dbReference type="SAM" id="MobiDB-lite"/>
    </source>
</evidence>
<dbReference type="GO" id="GO:0008017">
    <property type="term" value="F:microtubule binding"/>
    <property type="evidence" value="ECO:0007669"/>
    <property type="project" value="InterPro"/>
</dbReference>
<dbReference type="Proteomes" id="UP001378592">
    <property type="component" value="Unassembled WGS sequence"/>
</dbReference>
<sequence>MKHQPRPATAPGAAPAAPDAREGDERARGPDCDADALMRADPCGNGSPGSPAAASKHSHAVNGLSGSPTHVSGSAAAAFFARAAQKLNLSSLPARHKRQAAGAAAAERLGSGGFCGALHRTPPPCPPALLRRIGLREISGVGKVKVMLRVSDGSPEPAPREDSPASPLSRTSDASPASPAAAPAPAPGPGPATSDGAEENGRAGSHDGAPATAAAATSSFFSVDARRKQVTLFDPAACGGSSAPEDRRIGVTAPKMFAFDAIFAQDASQTEICSSALIDVIHAVINGSDGCLFCFGHAKLGKTYTMLGSPQSVNTLGVIPCAISWLFCGINEQKHKTGARFSVRVSAVEIEGSSHKLRDLLADYVSEKEPSSGVYLRDDPLFGTQLQNQSEIRVPSAEKAALYLDAALNSRSSEDGKDSHFLYTLHVYQYSVGGKGGVAGGRSRLHLIDLGSCERGKTSSGIPLSGLGNVLLAIFNGQKHLPYREHKVTQLLKECLGSLTCHAAMIAHVSPYAQHYTDTLATVQLASRIHRMRRRKIKLWSGSSGSGGSSGEEAVRLQMQENECSTGSSDVEPSSSEQSADTVIYVGPSDDATDGEHPPVYIPSLNSGDYRCAIGRAFPSSCAEHRSMFGCPRNLLDKSLQGEVGKGVLMQKAFGGCLEDQSNYSYCNAPSKASVQSESSKTGSTGHQCSTKTSPVRLQNKVAVSKSSGNGSDPLLTSVGKIPKSSSNLNGTISGSDEQWIDGPRISKSKVAEARNLLKDNHKKKETWIDGPMQQMNEHCGVGYGFMDSHKESMIRKWVENQSVQIQQVHKPAVKAPSSDSHSCEQSVQVRSAKETLASKCNVHNTDELKSSKFELINNSDIVSNKEPITSFINSNRTKNSFQIENKYFSSAEYDIIEKEFLHDSVHMTIPATDGLNVETEDESRPRNVKSDIDNNVDKEDCVEESETFTSAEQIDPHNHEISQGASDVNLKNLQDIEELRCSMDDNEVEIIEVEEPGEPVPTQDYCLQVTEEDIAFSMSELENSFIDDQQNSKEHLLNILRQESLTIVSTSTDSLSSATDLDHSLPGQHQGITMHSNDNTGPRSLFNLHKLSDDYVSLTDLDLYASAVKKKHESENDLQYLVSSDSHFCELAKLHDLYRHKMVGSSSTLVADASHQSTQYHPSSRCQYFSLSDMLHGFKFKDHPNTCIGLLGNNSLFMEPTCVNYVSREQFKMCDNCKKRFTQSAKSSPWYPYVLHKNKKDLHRLSLSNDNPYQFHKNISIDTCNISSLLHSDRSCNLHSKEEIRKGGSMSDYRVGDNEACHETARTLRGSQQENETPSLLLFPPLSAPVSPRLHRKVFSKTCAKLKDGSICGEEFDSIHDSPSSRPAKESFLSQWFAGKPKAACGSSGYESAIRDSSSSSFGSSQDSDHGSHPEFYDSGKLETSPGTSRRINLCFRSNKVPVLQYCKEDVQRLERRWIEVQCGKIRELRKQQEELKEELAEAKSRLLIPATRWSYELHVEANMDHRNPSFLEALQRETEILRKRVLACKSHILIVTCFDSVQKSPCD</sequence>
<keyword evidence="6 8" id="KW-0505">Motor protein</keyword>
<evidence type="ECO:0000256" key="7">
    <source>
        <dbReference type="ARBA" id="ARBA00023212"/>
    </source>
</evidence>
<feature type="binding site" evidence="8">
    <location>
        <begin position="296"/>
        <end position="303"/>
    </location>
    <ligand>
        <name>ATP</name>
        <dbReference type="ChEBI" id="CHEBI:30616"/>
    </ligand>
</feature>
<evidence type="ECO:0000256" key="5">
    <source>
        <dbReference type="ARBA" id="ARBA00022840"/>
    </source>
</evidence>
<comment type="caution">
    <text evidence="12">The sequence shown here is derived from an EMBL/GenBank/DDBJ whole genome shotgun (WGS) entry which is preliminary data.</text>
</comment>
<dbReference type="InterPro" id="IPR027417">
    <property type="entry name" value="P-loop_NTPase"/>
</dbReference>
<keyword evidence="9" id="KW-0175">Coiled coil</keyword>
<organism evidence="12 13">
    <name type="scientific">Gryllus longicercus</name>
    <dbReference type="NCBI Taxonomy" id="2509291"/>
    <lineage>
        <taxon>Eukaryota</taxon>
        <taxon>Metazoa</taxon>
        <taxon>Ecdysozoa</taxon>
        <taxon>Arthropoda</taxon>
        <taxon>Hexapoda</taxon>
        <taxon>Insecta</taxon>
        <taxon>Pterygota</taxon>
        <taxon>Neoptera</taxon>
        <taxon>Polyneoptera</taxon>
        <taxon>Orthoptera</taxon>
        <taxon>Ensifera</taxon>
        <taxon>Gryllidea</taxon>
        <taxon>Grylloidea</taxon>
        <taxon>Gryllidae</taxon>
        <taxon>Gryllinae</taxon>
        <taxon>Gryllus</taxon>
    </lineage>
</organism>
<feature type="compositionally biased region" description="Basic and acidic residues" evidence="10">
    <location>
        <begin position="1408"/>
        <end position="1422"/>
    </location>
</feature>
<dbReference type="SUPFAM" id="SSF52540">
    <property type="entry name" value="P-loop containing nucleoside triphosphate hydrolases"/>
    <property type="match status" value="1"/>
</dbReference>
<evidence type="ECO:0000259" key="11">
    <source>
        <dbReference type="PROSITE" id="PS50067"/>
    </source>
</evidence>
<evidence type="ECO:0000256" key="3">
    <source>
        <dbReference type="ARBA" id="ARBA00022701"/>
    </source>
</evidence>
<keyword evidence="7" id="KW-0206">Cytoskeleton</keyword>
<evidence type="ECO:0000256" key="1">
    <source>
        <dbReference type="ARBA" id="ARBA00004245"/>
    </source>
</evidence>
<proteinExistence type="inferred from homology"/>
<dbReference type="InterPro" id="IPR027640">
    <property type="entry name" value="Kinesin-like_fam"/>
</dbReference>
<feature type="region of interest" description="Disordered" evidence="10">
    <location>
        <begin position="1"/>
        <end position="71"/>
    </location>
</feature>
<feature type="region of interest" description="Disordered" evidence="10">
    <location>
        <begin position="675"/>
        <end position="694"/>
    </location>
</feature>
<dbReference type="PROSITE" id="PS50067">
    <property type="entry name" value="KINESIN_MOTOR_2"/>
    <property type="match status" value="1"/>
</dbReference>
<feature type="compositionally biased region" description="Low complexity" evidence="10">
    <location>
        <begin position="171"/>
        <end position="181"/>
    </location>
</feature>
<feature type="compositionally biased region" description="Low complexity" evidence="10">
    <location>
        <begin position="1"/>
        <end position="18"/>
    </location>
</feature>